<evidence type="ECO:0000256" key="4">
    <source>
        <dbReference type="ARBA" id="ARBA00023163"/>
    </source>
</evidence>
<keyword evidence="2" id="KW-0805">Transcription regulation</keyword>
<dbReference type="RefSeq" id="WP_311946848.1">
    <property type="nucleotide sequence ID" value="NZ_JAVLVU010000001.1"/>
</dbReference>
<sequence length="192" mass="22939">MPEYKKLSDQELLVLIKDDDHLAYEEVYHRYYFLLFTHAYKKVNRAEEAKDVIQDIFTKLWSNRNNLSATNLAGYLYTAVKNKVFDLYAHERVKFNYVHAFQEYINNYQFSAADHLIREKQLRIAIDQEIEQLPPKMRRIFNLSRKEHLSHSEIAQQLETSENNVSKHINNAIRILKLKLGVISFLYLFIIK</sequence>
<dbReference type="Proteomes" id="UP001258315">
    <property type="component" value="Unassembled WGS sequence"/>
</dbReference>
<dbReference type="SUPFAM" id="SSF88659">
    <property type="entry name" value="Sigma3 and sigma4 domains of RNA polymerase sigma factors"/>
    <property type="match status" value="1"/>
</dbReference>
<dbReference type="InterPro" id="IPR014327">
    <property type="entry name" value="RNA_pol_sigma70_bacteroid"/>
</dbReference>
<feature type="domain" description="RNA polymerase sigma factor 70 region 4 type 2" evidence="6">
    <location>
        <begin position="125"/>
        <end position="174"/>
    </location>
</feature>
<dbReference type="NCBIfam" id="TIGR02985">
    <property type="entry name" value="Sig70_bacteroi1"/>
    <property type="match status" value="1"/>
</dbReference>
<proteinExistence type="inferred from homology"/>
<dbReference type="InterPro" id="IPR013324">
    <property type="entry name" value="RNA_pol_sigma_r3/r4-like"/>
</dbReference>
<dbReference type="Gene3D" id="1.10.1740.10">
    <property type="match status" value="1"/>
</dbReference>
<dbReference type="EMBL" id="JAVLVU010000001">
    <property type="protein sequence ID" value="MDT3401046.1"/>
    <property type="molecule type" value="Genomic_DNA"/>
</dbReference>
<dbReference type="InterPro" id="IPR039425">
    <property type="entry name" value="RNA_pol_sigma-70-like"/>
</dbReference>
<evidence type="ECO:0000313" key="8">
    <source>
        <dbReference type="Proteomes" id="UP001258315"/>
    </source>
</evidence>
<gene>
    <name evidence="7" type="ORF">QE417_000118</name>
</gene>
<dbReference type="InterPro" id="IPR007627">
    <property type="entry name" value="RNA_pol_sigma70_r2"/>
</dbReference>
<dbReference type="PANTHER" id="PTHR43133">
    <property type="entry name" value="RNA POLYMERASE ECF-TYPE SIGMA FACTO"/>
    <property type="match status" value="1"/>
</dbReference>
<organism evidence="7 8">
    <name type="scientific">Mucilaginibacter terrae</name>
    <dbReference type="NCBI Taxonomy" id="1955052"/>
    <lineage>
        <taxon>Bacteria</taxon>
        <taxon>Pseudomonadati</taxon>
        <taxon>Bacteroidota</taxon>
        <taxon>Sphingobacteriia</taxon>
        <taxon>Sphingobacteriales</taxon>
        <taxon>Sphingobacteriaceae</taxon>
        <taxon>Mucilaginibacter</taxon>
    </lineage>
</organism>
<dbReference type="SUPFAM" id="SSF88946">
    <property type="entry name" value="Sigma2 domain of RNA polymerase sigma factors"/>
    <property type="match status" value="1"/>
</dbReference>
<keyword evidence="8" id="KW-1185">Reference proteome</keyword>
<dbReference type="InterPro" id="IPR013249">
    <property type="entry name" value="RNA_pol_sigma70_r4_t2"/>
</dbReference>
<dbReference type="InterPro" id="IPR014284">
    <property type="entry name" value="RNA_pol_sigma-70_dom"/>
</dbReference>
<evidence type="ECO:0000259" key="5">
    <source>
        <dbReference type="Pfam" id="PF04542"/>
    </source>
</evidence>
<dbReference type="Pfam" id="PF04542">
    <property type="entry name" value="Sigma70_r2"/>
    <property type="match status" value="1"/>
</dbReference>
<dbReference type="InterPro" id="IPR036388">
    <property type="entry name" value="WH-like_DNA-bd_sf"/>
</dbReference>
<evidence type="ECO:0000313" key="7">
    <source>
        <dbReference type="EMBL" id="MDT3401046.1"/>
    </source>
</evidence>
<comment type="similarity">
    <text evidence="1">Belongs to the sigma-70 factor family. ECF subfamily.</text>
</comment>
<keyword evidence="4" id="KW-0804">Transcription</keyword>
<protein>
    <submittedName>
        <fullName evidence="7">RNA polymerase sigma-70 factor (Family 1)</fullName>
    </submittedName>
</protein>
<evidence type="ECO:0000256" key="2">
    <source>
        <dbReference type="ARBA" id="ARBA00023015"/>
    </source>
</evidence>
<evidence type="ECO:0000256" key="3">
    <source>
        <dbReference type="ARBA" id="ARBA00023082"/>
    </source>
</evidence>
<evidence type="ECO:0000259" key="6">
    <source>
        <dbReference type="Pfam" id="PF08281"/>
    </source>
</evidence>
<name>A0ABU3GNI4_9SPHI</name>
<comment type="caution">
    <text evidence="7">The sequence shown here is derived from an EMBL/GenBank/DDBJ whole genome shotgun (WGS) entry which is preliminary data.</text>
</comment>
<dbReference type="NCBIfam" id="TIGR02937">
    <property type="entry name" value="sigma70-ECF"/>
    <property type="match status" value="1"/>
</dbReference>
<dbReference type="Gene3D" id="1.10.10.10">
    <property type="entry name" value="Winged helix-like DNA-binding domain superfamily/Winged helix DNA-binding domain"/>
    <property type="match status" value="1"/>
</dbReference>
<accession>A0ABU3GNI4</accession>
<dbReference type="Pfam" id="PF08281">
    <property type="entry name" value="Sigma70_r4_2"/>
    <property type="match status" value="1"/>
</dbReference>
<dbReference type="PANTHER" id="PTHR43133:SF46">
    <property type="entry name" value="RNA POLYMERASE SIGMA-70 FACTOR ECF SUBFAMILY"/>
    <property type="match status" value="1"/>
</dbReference>
<reference evidence="8" key="1">
    <citation type="submission" date="2023-07" db="EMBL/GenBank/DDBJ databases">
        <title>Functional and genomic diversity of the sorghum phyllosphere microbiome.</title>
        <authorList>
            <person name="Shade A."/>
        </authorList>
    </citation>
    <scope>NUCLEOTIDE SEQUENCE [LARGE SCALE GENOMIC DNA]</scope>
    <source>
        <strain evidence="8">SORGH_AS_0422</strain>
    </source>
</reference>
<evidence type="ECO:0000256" key="1">
    <source>
        <dbReference type="ARBA" id="ARBA00010641"/>
    </source>
</evidence>
<keyword evidence="3" id="KW-0731">Sigma factor</keyword>
<feature type="domain" description="RNA polymerase sigma-70 region 2" evidence="5">
    <location>
        <begin position="28"/>
        <end position="90"/>
    </location>
</feature>
<dbReference type="InterPro" id="IPR013325">
    <property type="entry name" value="RNA_pol_sigma_r2"/>
</dbReference>